<sequence length="741" mass="77273">MMAAVAAEWLKLRSLRSNLGLLALSALPVLLCAGIAYMVVRGFDRQTGDDLLRFESLGTGLGTGLPVAYFLMAAAGTLSITSEHATGMIGTSLVAVPRRQVFLFAKIPALAAVTLVIGQLLVFCMHVATMAVVGERAGHVLIDGRTLGLSLADPGVTAELLVAGAAMPLAAMTGLGLGAAIRSAAGTLVTLIVLMFVLPIVAQALPSPMGPRIASYMFENLPAQIASGDGVLAPPVAGALLLAHPVAALTAGAVAIAARGRGVRPLLAGGLPAALLAGTAVVAPGAAASSALSWRPCGESLECASVQVPVDWSKQDGRTVTIQVARLPATGAHRVMGTVLAVPGGPGGDGVEDLRDKGGAFATLRQRFHVVSLAPRNTTDLGVIPFDCLATGPWITLPADRAAYDRVGARNRKYAEECRAADPEYFDHLDSASVARDIDAIRAALGEPRLSLVATSYGGVVATTYARLFPDRVRALYIDGSIDHQADQETRLRHRTAAVEQQFARFVEWCKTATACALNGRDAGAAWRGLVAAADRSPVPVRGSDTAYSGFDFKVAAAPDVISPGPAPDFPNWQRFARSIDRATAGDASGFADLVEQVTKSLKVPSFRGQNVTQCADGLMFADYGEFRRLKALGERLSPNFAGNELWHRLGCVGWPTPVGNPPAPMPADRLPPILGAGTWTDHGDVATAAARVPGSATIRYEGPGHALYLSGNQCVIAHANRYLTYLRLPPAGAACEPLQP</sequence>
<evidence type="ECO:0000313" key="6">
    <source>
        <dbReference type="EMBL" id="TDD01905.1"/>
    </source>
</evidence>
<dbReference type="Pfam" id="PF08386">
    <property type="entry name" value="Abhydrolase_4"/>
    <property type="match status" value="1"/>
</dbReference>
<dbReference type="Pfam" id="PF00561">
    <property type="entry name" value="Abhydrolase_1"/>
    <property type="match status" value="1"/>
</dbReference>
<name>A0A4R4VIJ2_9ACTN</name>
<feature type="domain" description="Peptidase S33 tripeptidyl aminopeptidase-like C-terminal" evidence="5">
    <location>
        <begin position="643"/>
        <end position="736"/>
    </location>
</feature>
<feature type="transmembrane region" description="Helical" evidence="3">
    <location>
        <begin position="236"/>
        <end position="258"/>
    </location>
</feature>
<dbReference type="InterPro" id="IPR000073">
    <property type="entry name" value="AB_hydrolase_1"/>
</dbReference>
<keyword evidence="3" id="KW-0812">Transmembrane</keyword>
<dbReference type="EMBL" id="SMKO01000071">
    <property type="protein sequence ID" value="TDD01905.1"/>
    <property type="molecule type" value="Genomic_DNA"/>
</dbReference>
<dbReference type="SUPFAM" id="SSF53474">
    <property type="entry name" value="alpha/beta-Hydrolases"/>
    <property type="match status" value="2"/>
</dbReference>
<gene>
    <name evidence="6" type="ORF">E1292_24890</name>
</gene>
<dbReference type="PANTHER" id="PTHR43248">
    <property type="entry name" value="2-SUCCINYL-6-HYDROXY-2,4-CYCLOHEXADIENE-1-CARBOXYLATE SYNTHASE"/>
    <property type="match status" value="1"/>
</dbReference>
<evidence type="ECO:0000259" key="5">
    <source>
        <dbReference type="Pfam" id="PF08386"/>
    </source>
</evidence>
<organism evidence="6 7">
    <name type="scientific">Nonomuraea deserti</name>
    <dbReference type="NCBI Taxonomy" id="1848322"/>
    <lineage>
        <taxon>Bacteria</taxon>
        <taxon>Bacillati</taxon>
        <taxon>Actinomycetota</taxon>
        <taxon>Actinomycetes</taxon>
        <taxon>Streptosporangiales</taxon>
        <taxon>Streptosporangiaceae</taxon>
        <taxon>Nonomuraea</taxon>
    </lineage>
</organism>
<dbReference type="PANTHER" id="PTHR43248:SF25">
    <property type="entry name" value="AB HYDROLASE-1 DOMAIN-CONTAINING PROTEIN-RELATED"/>
    <property type="match status" value="1"/>
</dbReference>
<evidence type="ECO:0000256" key="3">
    <source>
        <dbReference type="SAM" id="Phobius"/>
    </source>
</evidence>
<reference evidence="6 7" key="1">
    <citation type="submission" date="2019-03" db="EMBL/GenBank/DDBJ databases">
        <title>Draft genome sequences of novel Actinobacteria.</title>
        <authorList>
            <person name="Sahin N."/>
            <person name="Ay H."/>
            <person name="Saygin H."/>
        </authorList>
    </citation>
    <scope>NUCLEOTIDE SEQUENCE [LARGE SCALE GENOMIC DNA]</scope>
    <source>
        <strain evidence="6 7">KC310</strain>
    </source>
</reference>
<dbReference type="Proteomes" id="UP000295258">
    <property type="component" value="Unassembled WGS sequence"/>
</dbReference>
<dbReference type="RefSeq" id="WP_132597623.1">
    <property type="nucleotide sequence ID" value="NZ_SMKO01000071.1"/>
</dbReference>
<dbReference type="Gene3D" id="3.40.50.1820">
    <property type="entry name" value="alpha/beta hydrolase"/>
    <property type="match status" value="1"/>
</dbReference>
<keyword evidence="3" id="KW-0472">Membrane</keyword>
<evidence type="ECO:0000313" key="7">
    <source>
        <dbReference type="Proteomes" id="UP000295258"/>
    </source>
</evidence>
<protein>
    <submittedName>
        <fullName evidence="6">Alpha/beta fold hydrolase</fullName>
    </submittedName>
</protein>
<comment type="caution">
    <text evidence="6">The sequence shown here is derived from an EMBL/GenBank/DDBJ whole genome shotgun (WGS) entry which is preliminary data.</text>
</comment>
<feature type="transmembrane region" description="Helical" evidence="3">
    <location>
        <begin position="160"/>
        <end position="181"/>
    </location>
</feature>
<feature type="transmembrane region" description="Helical" evidence="3">
    <location>
        <begin position="21"/>
        <end position="40"/>
    </location>
</feature>
<dbReference type="InterPro" id="IPR013595">
    <property type="entry name" value="Pept_S33_TAP-like_C"/>
</dbReference>
<evidence type="ECO:0000256" key="2">
    <source>
        <dbReference type="ARBA" id="ARBA00022801"/>
    </source>
</evidence>
<keyword evidence="3" id="KW-1133">Transmembrane helix</keyword>
<accession>A0A4R4VIJ2</accession>
<proteinExistence type="inferred from homology"/>
<feature type="transmembrane region" description="Helical" evidence="3">
    <location>
        <begin position="188"/>
        <end position="205"/>
    </location>
</feature>
<feature type="domain" description="AB hydrolase-1" evidence="4">
    <location>
        <begin position="427"/>
        <end position="525"/>
    </location>
</feature>
<dbReference type="GO" id="GO:0016787">
    <property type="term" value="F:hydrolase activity"/>
    <property type="evidence" value="ECO:0007669"/>
    <property type="project" value="UniProtKB-KW"/>
</dbReference>
<evidence type="ECO:0000259" key="4">
    <source>
        <dbReference type="Pfam" id="PF00561"/>
    </source>
</evidence>
<dbReference type="InterPro" id="IPR051601">
    <property type="entry name" value="Serine_prot/Carboxylest_S33"/>
</dbReference>
<keyword evidence="2 6" id="KW-0378">Hydrolase</keyword>
<evidence type="ECO:0000256" key="1">
    <source>
        <dbReference type="ARBA" id="ARBA00010088"/>
    </source>
</evidence>
<dbReference type="InterPro" id="IPR029058">
    <property type="entry name" value="AB_hydrolase_fold"/>
</dbReference>
<feature type="transmembrane region" description="Helical" evidence="3">
    <location>
        <begin position="101"/>
        <end position="128"/>
    </location>
</feature>
<feature type="transmembrane region" description="Helical" evidence="3">
    <location>
        <begin position="60"/>
        <end position="80"/>
    </location>
</feature>
<feature type="transmembrane region" description="Helical" evidence="3">
    <location>
        <begin position="270"/>
        <end position="294"/>
    </location>
</feature>
<comment type="similarity">
    <text evidence="1">Belongs to the peptidase S33 family.</text>
</comment>
<dbReference type="AlphaFoldDB" id="A0A4R4VIJ2"/>
<keyword evidence="7" id="KW-1185">Reference proteome</keyword>